<keyword evidence="2" id="KW-1185">Reference proteome</keyword>
<dbReference type="EMBL" id="FNPC01000020">
    <property type="protein sequence ID" value="SDY96759.1"/>
    <property type="molecule type" value="Genomic_DNA"/>
</dbReference>
<dbReference type="Proteomes" id="UP000199079">
    <property type="component" value="Unassembled WGS sequence"/>
</dbReference>
<dbReference type="AlphaFoldDB" id="A0A1H3P8P3"/>
<proteinExistence type="predicted"/>
<name>A0A1H3P8P3_9EURY</name>
<evidence type="ECO:0000313" key="1">
    <source>
        <dbReference type="EMBL" id="SDY96759.1"/>
    </source>
</evidence>
<reference evidence="2" key="1">
    <citation type="submission" date="2016-10" db="EMBL/GenBank/DDBJ databases">
        <authorList>
            <person name="Varghese N."/>
            <person name="Submissions S."/>
        </authorList>
    </citation>
    <scope>NUCLEOTIDE SEQUENCE [LARGE SCALE GENOMIC DNA]</scope>
    <source>
        <strain evidence="2">DC30,IBRC 10041,KCTC 4046</strain>
    </source>
</reference>
<gene>
    <name evidence="1" type="ORF">SAMN05216564_12014</name>
</gene>
<sequence length="112" mass="13305">MMFGVLFPKKYVQWRSDFRGDHTKLIAVFSENWTEMICVIDEKLDVIKLVASMKLGQKPSCRLFHCSWIEAQMEDFVCIRINRAVQPELLTVETDHLFVNREQILRDSRDRL</sequence>
<evidence type="ECO:0000313" key="2">
    <source>
        <dbReference type="Proteomes" id="UP000199079"/>
    </source>
</evidence>
<organism evidence="1 2">
    <name type="scientific">Halopenitus persicus</name>
    <dbReference type="NCBI Taxonomy" id="1048396"/>
    <lineage>
        <taxon>Archaea</taxon>
        <taxon>Methanobacteriati</taxon>
        <taxon>Methanobacteriota</taxon>
        <taxon>Stenosarchaea group</taxon>
        <taxon>Halobacteria</taxon>
        <taxon>Halobacteriales</taxon>
        <taxon>Haloferacaceae</taxon>
        <taxon>Halopenitus</taxon>
    </lineage>
</organism>
<protein>
    <submittedName>
        <fullName evidence="1">Uncharacterized protein</fullName>
    </submittedName>
</protein>
<accession>A0A1H3P8P3</accession>